<dbReference type="Pfam" id="PF00685">
    <property type="entry name" value="Sulfotransfer_1"/>
    <property type="match status" value="1"/>
</dbReference>
<comment type="similarity">
    <text evidence="1 3">Belongs to the sulfotransferase 1 family.</text>
</comment>
<evidence type="ECO:0000313" key="5">
    <source>
        <dbReference type="EMBL" id="KAL1278084.1"/>
    </source>
</evidence>
<dbReference type="PANTHER" id="PTHR11783">
    <property type="entry name" value="SULFOTRANSFERASE SULT"/>
    <property type="match status" value="1"/>
</dbReference>
<comment type="caution">
    <text evidence="5">The sequence shown here is derived from an EMBL/GenBank/DDBJ whole genome shotgun (WGS) entry which is preliminary data.</text>
</comment>
<proteinExistence type="inferred from homology"/>
<dbReference type="SUPFAM" id="SSF52540">
    <property type="entry name" value="P-loop containing nucleoside triphosphate hydrolases"/>
    <property type="match status" value="1"/>
</dbReference>
<dbReference type="EMBL" id="JAYMGO010000003">
    <property type="protein sequence ID" value="KAL1278084.1"/>
    <property type="molecule type" value="Genomic_DNA"/>
</dbReference>
<keyword evidence="2 3" id="KW-0808">Transferase</keyword>
<sequence length="115" mass="13584">MVMDLRTAVEKICKFLETNLDANIAHIVEKATFENMKKDPRANDEFVPGDRLIKPQFMRKGTVGDWKNTFTVSQNEMFEQIFKERMKDLPLHFIWDLDTKTNGKYSQNKRTSMFC</sequence>
<gene>
    <name evidence="5" type="ORF">QQF64_024757</name>
</gene>
<keyword evidence="6" id="KW-1185">Reference proteome</keyword>
<dbReference type="EC" id="2.8.2.-" evidence="3"/>
<reference evidence="5 6" key="1">
    <citation type="submission" date="2023-09" db="EMBL/GenBank/DDBJ databases">
        <authorList>
            <person name="Wang M."/>
        </authorList>
    </citation>
    <scope>NUCLEOTIDE SEQUENCE [LARGE SCALE GENOMIC DNA]</scope>
    <source>
        <strain evidence="5">GT-2023</strain>
        <tissue evidence="5">Liver</tissue>
    </source>
</reference>
<evidence type="ECO:0000256" key="1">
    <source>
        <dbReference type="ARBA" id="ARBA00005771"/>
    </source>
</evidence>
<dbReference type="Gene3D" id="3.40.50.300">
    <property type="entry name" value="P-loop containing nucleotide triphosphate hydrolases"/>
    <property type="match status" value="1"/>
</dbReference>
<evidence type="ECO:0000259" key="4">
    <source>
        <dbReference type="Pfam" id="PF00685"/>
    </source>
</evidence>
<evidence type="ECO:0000313" key="6">
    <source>
        <dbReference type="Proteomes" id="UP001558613"/>
    </source>
</evidence>
<accession>A0ABR3NM58</accession>
<protein>
    <recommendedName>
        <fullName evidence="3">Sulfotransferase</fullName>
        <ecNumber evidence="3">2.8.2.-</ecNumber>
    </recommendedName>
</protein>
<dbReference type="Proteomes" id="UP001558613">
    <property type="component" value="Unassembled WGS sequence"/>
</dbReference>
<dbReference type="InterPro" id="IPR027417">
    <property type="entry name" value="P-loop_NTPase"/>
</dbReference>
<evidence type="ECO:0000256" key="3">
    <source>
        <dbReference type="RuleBase" id="RU361155"/>
    </source>
</evidence>
<dbReference type="InterPro" id="IPR000863">
    <property type="entry name" value="Sulfotransferase_dom"/>
</dbReference>
<organism evidence="5 6">
    <name type="scientific">Cirrhinus molitorella</name>
    <name type="common">mud carp</name>
    <dbReference type="NCBI Taxonomy" id="172907"/>
    <lineage>
        <taxon>Eukaryota</taxon>
        <taxon>Metazoa</taxon>
        <taxon>Chordata</taxon>
        <taxon>Craniata</taxon>
        <taxon>Vertebrata</taxon>
        <taxon>Euteleostomi</taxon>
        <taxon>Actinopterygii</taxon>
        <taxon>Neopterygii</taxon>
        <taxon>Teleostei</taxon>
        <taxon>Ostariophysi</taxon>
        <taxon>Cypriniformes</taxon>
        <taxon>Cyprinidae</taxon>
        <taxon>Labeoninae</taxon>
        <taxon>Labeonini</taxon>
        <taxon>Cirrhinus</taxon>
    </lineage>
</organism>
<name>A0ABR3NM58_9TELE</name>
<feature type="domain" description="Sulfotransferase" evidence="4">
    <location>
        <begin position="1"/>
        <end position="89"/>
    </location>
</feature>
<evidence type="ECO:0000256" key="2">
    <source>
        <dbReference type="ARBA" id="ARBA00022679"/>
    </source>
</evidence>